<keyword evidence="3" id="KW-0597">Phosphoprotein</keyword>
<evidence type="ECO:0000313" key="7">
    <source>
        <dbReference type="Proteomes" id="UP000281028"/>
    </source>
</evidence>
<protein>
    <recommendedName>
        <fullName evidence="2">histidine kinase</fullName>
        <ecNumber evidence="2">2.7.13.3</ecNumber>
    </recommendedName>
</protein>
<dbReference type="GO" id="GO:0000155">
    <property type="term" value="F:phosphorelay sensor kinase activity"/>
    <property type="evidence" value="ECO:0007669"/>
    <property type="project" value="InterPro"/>
</dbReference>
<dbReference type="FunFam" id="3.30.565.10:FF:000010">
    <property type="entry name" value="Sensor histidine kinase RcsC"/>
    <property type="match status" value="1"/>
</dbReference>
<dbReference type="Pfam" id="PF00512">
    <property type="entry name" value="HisKA"/>
    <property type="match status" value="1"/>
</dbReference>
<dbReference type="InterPro" id="IPR003661">
    <property type="entry name" value="HisK_dim/P_dom"/>
</dbReference>
<evidence type="ECO:0000256" key="2">
    <source>
        <dbReference type="ARBA" id="ARBA00012438"/>
    </source>
</evidence>
<dbReference type="SMART" id="SM00448">
    <property type="entry name" value="REC"/>
    <property type="match status" value="1"/>
</dbReference>
<dbReference type="SMART" id="SM00388">
    <property type="entry name" value="HisKA"/>
    <property type="match status" value="1"/>
</dbReference>
<comment type="catalytic activity">
    <reaction evidence="1">
        <text>ATP + protein L-histidine = ADP + protein N-phospho-L-histidine.</text>
        <dbReference type="EC" id="2.7.13.3"/>
    </reaction>
</comment>
<comment type="caution">
    <text evidence="6">The sequence shown here is derived from an EMBL/GenBank/DDBJ whole genome shotgun (WGS) entry which is preliminary data.</text>
</comment>
<name>A0A3S1CS76_9BACT</name>
<dbReference type="PROSITE" id="PS50110">
    <property type="entry name" value="RESPONSE_REGULATORY"/>
    <property type="match status" value="1"/>
</dbReference>
<dbReference type="AlphaFoldDB" id="A0A3S1CS76"/>
<dbReference type="Gene3D" id="3.40.50.2300">
    <property type="match status" value="1"/>
</dbReference>
<dbReference type="PRINTS" id="PR00344">
    <property type="entry name" value="BCTRLSENSOR"/>
</dbReference>
<dbReference type="PANTHER" id="PTHR43047">
    <property type="entry name" value="TWO-COMPONENT HISTIDINE PROTEIN KINASE"/>
    <property type="match status" value="1"/>
</dbReference>
<keyword evidence="5" id="KW-0418">Kinase</keyword>
<dbReference type="EC" id="2.7.13.3" evidence="2"/>
<evidence type="ECO:0000256" key="5">
    <source>
        <dbReference type="ARBA" id="ARBA00022777"/>
    </source>
</evidence>
<dbReference type="OrthoDB" id="9811889at2"/>
<gene>
    <name evidence="6" type="ORF">ECE50_006105</name>
</gene>
<evidence type="ECO:0000313" key="6">
    <source>
        <dbReference type="EMBL" id="NSL86392.1"/>
    </source>
</evidence>
<dbReference type="SUPFAM" id="SSF47384">
    <property type="entry name" value="Homodimeric domain of signal transducing histidine kinase"/>
    <property type="match status" value="1"/>
</dbReference>
<dbReference type="CDD" id="cd00082">
    <property type="entry name" value="HisKA"/>
    <property type="match status" value="1"/>
</dbReference>
<dbReference type="Proteomes" id="UP000281028">
    <property type="component" value="Unassembled WGS sequence"/>
</dbReference>
<evidence type="ECO:0000256" key="3">
    <source>
        <dbReference type="ARBA" id="ARBA00022553"/>
    </source>
</evidence>
<dbReference type="Pfam" id="PF02518">
    <property type="entry name" value="HATPase_c"/>
    <property type="match status" value="1"/>
</dbReference>
<keyword evidence="7" id="KW-1185">Reference proteome</keyword>
<dbReference type="InterPro" id="IPR011006">
    <property type="entry name" value="CheY-like_superfamily"/>
</dbReference>
<organism evidence="6 7">
    <name type="scientific">Chitinophaga solisilvae</name>
    <dbReference type="NCBI Taxonomy" id="1233460"/>
    <lineage>
        <taxon>Bacteria</taxon>
        <taxon>Pseudomonadati</taxon>
        <taxon>Bacteroidota</taxon>
        <taxon>Chitinophagia</taxon>
        <taxon>Chitinophagales</taxon>
        <taxon>Chitinophagaceae</taxon>
        <taxon>Chitinophaga</taxon>
    </lineage>
</organism>
<dbReference type="InterPro" id="IPR003594">
    <property type="entry name" value="HATPase_dom"/>
</dbReference>
<dbReference type="SUPFAM" id="SSF55874">
    <property type="entry name" value="ATPase domain of HSP90 chaperone/DNA topoisomerase II/histidine kinase"/>
    <property type="match status" value="1"/>
</dbReference>
<dbReference type="CDD" id="cd16922">
    <property type="entry name" value="HATPase_EvgS-ArcB-TorS-like"/>
    <property type="match status" value="1"/>
</dbReference>
<dbReference type="InterPro" id="IPR001789">
    <property type="entry name" value="Sig_transdc_resp-reg_receiver"/>
</dbReference>
<evidence type="ECO:0000256" key="1">
    <source>
        <dbReference type="ARBA" id="ARBA00000085"/>
    </source>
</evidence>
<dbReference type="InterPro" id="IPR036890">
    <property type="entry name" value="HATPase_C_sf"/>
</dbReference>
<dbReference type="EMBL" id="RIAR02000001">
    <property type="protein sequence ID" value="NSL86392.1"/>
    <property type="molecule type" value="Genomic_DNA"/>
</dbReference>
<dbReference type="Pfam" id="PF00072">
    <property type="entry name" value="Response_reg"/>
    <property type="match status" value="1"/>
</dbReference>
<dbReference type="InterPro" id="IPR005467">
    <property type="entry name" value="His_kinase_dom"/>
</dbReference>
<evidence type="ECO:0000256" key="4">
    <source>
        <dbReference type="ARBA" id="ARBA00022679"/>
    </source>
</evidence>
<dbReference type="SMART" id="SM00387">
    <property type="entry name" value="HATPase_c"/>
    <property type="match status" value="1"/>
</dbReference>
<dbReference type="InterPro" id="IPR036097">
    <property type="entry name" value="HisK_dim/P_sf"/>
</dbReference>
<accession>A0A3S1CS76</accession>
<dbReference type="InterPro" id="IPR004358">
    <property type="entry name" value="Sig_transdc_His_kin-like_C"/>
</dbReference>
<sequence>MRRSLPVFIICLSLAFVALAAFFIYGYREHRQSAGALLQAADTLSKDEPGLRMMDDALLALNDAEGNFRMFTVTYEKRYLQTFSSELGQVLNMVDTISGMLTSMEKNTEFNELISRKSAVSEKIGELKKSTDSMLTQSISDDRINKLLNGIPAYKVTQVKKDEVTMDTVSNVQQSQKKNNFLKRVFSNKKDTIKAQMAVMVRTKSGKVIDKETYDKQRLQDIITDVNGYYKKVLKTQLVNRMKINSQEQALAGTNMAMLDELKDIIIALKEKSFAAVSKQKEQASGIVHNSLGQLKFISLSGLIVLLACLCIITLAVCLYRMFVNRLETSRSDAHEQARIRTNFLANMSHEIRTPLNSIVGFSEQLSFTDLKPGQRDLLGSVEVASEMLMQVVNDVLDFSKLEKEYISIQQEPFLLFRAFDEVVSIMRIQAKQKNLNFNVSFEGNKSWEVRGDRFRLKQILLNLISNAIKYTPRGSVTITAKLEKETEEKSLFLFTITDTGEGISQEAQIHLFERFYQATPSRTTIKGTGLGLAITKRLVELQGGNISFTSELHVGTQFICYIPFEIVSAPMMVAITQKDLEEETPSALMEGRYVLVAEDQEMNLLLMKMMLTRWKCRFDMAKDGELALQLFDQNDYDLVLLDLHMPKLSGIDVVERIREHKDPEKAKVVCLALTADISDDEERDFRKAGFNAWLMKPFREKDIYEVVRKHLLSGEDMAANS</sequence>
<dbReference type="Gene3D" id="1.10.287.130">
    <property type="match status" value="1"/>
</dbReference>
<dbReference type="SUPFAM" id="SSF52172">
    <property type="entry name" value="CheY-like"/>
    <property type="match status" value="1"/>
</dbReference>
<proteinExistence type="predicted"/>
<dbReference type="Gene3D" id="3.30.565.10">
    <property type="entry name" value="Histidine kinase-like ATPase, C-terminal domain"/>
    <property type="match status" value="1"/>
</dbReference>
<dbReference type="CDD" id="cd17546">
    <property type="entry name" value="REC_hyHK_CKI1_RcsC-like"/>
    <property type="match status" value="1"/>
</dbReference>
<keyword evidence="4" id="KW-0808">Transferase</keyword>
<dbReference type="PROSITE" id="PS50109">
    <property type="entry name" value="HIS_KIN"/>
    <property type="match status" value="1"/>
</dbReference>
<reference evidence="6" key="1">
    <citation type="submission" date="2020-05" db="EMBL/GenBank/DDBJ databases">
        <title>Chitinophaga laudate sp. nov., isolated from a tropical peat swamp.</title>
        <authorList>
            <person name="Goh C.B.S."/>
            <person name="Lee M.S."/>
            <person name="Parimannan S."/>
            <person name="Pasbakhsh P."/>
            <person name="Yule C.M."/>
            <person name="Rajandas H."/>
            <person name="Loke S."/>
            <person name="Croft L."/>
            <person name="Tan J.B.L."/>
        </authorList>
    </citation>
    <scope>NUCLEOTIDE SEQUENCE</scope>
    <source>
        <strain evidence="6">Mgbs1</strain>
    </source>
</reference>